<dbReference type="PRINTS" id="PR00368">
    <property type="entry name" value="FADPNR"/>
</dbReference>
<dbReference type="AlphaFoldDB" id="Q311Y4"/>
<dbReference type="PRINTS" id="PR00411">
    <property type="entry name" value="PNDRDTASEI"/>
</dbReference>
<comment type="cofactor">
    <cofactor evidence="8">
        <name>FAD</name>
        <dbReference type="ChEBI" id="CHEBI:57692"/>
    </cofactor>
    <text evidence="8">Binds 1 FAD per subunit.</text>
</comment>
<dbReference type="RefSeq" id="WP_011367429.1">
    <property type="nucleotide sequence ID" value="NC_007519.1"/>
</dbReference>
<keyword evidence="4" id="KW-0521">NADP</keyword>
<keyword evidence="8" id="KW-0520">NAD</keyword>
<dbReference type="PANTHER" id="PTHR43014:SF2">
    <property type="entry name" value="MERCURIC REDUCTASE"/>
    <property type="match status" value="1"/>
</dbReference>
<evidence type="ECO:0000256" key="10">
    <source>
        <dbReference type="RuleBase" id="RU003691"/>
    </source>
</evidence>
<evidence type="ECO:0000313" key="14">
    <source>
        <dbReference type="Proteomes" id="UP000002710"/>
    </source>
</evidence>
<dbReference type="InterPro" id="IPR023753">
    <property type="entry name" value="FAD/NAD-binding_dom"/>
</dbReference>
<accession>Q311Y4</accession>
<dbReference type="PIRSF" id="PIRSF000350">
    <property type="entry name" value="Mercury_reductase_MerA"/>
    <property type="match status" value="1"/>
</dbReference>
<organism evidence="13 14">
    <name type="scientific">Oleidesulfovibrio alaskensis (strain ATCC BAA-1058 / DSM 17464 / G20)</name>
    <name type="common">Desulfovibrio alaskensis</name>
    <dbReference type="NCBI Taxonomy" id="207559"/>
    <lineage>
        <taxon>Bacteria</taxon>
        <taxon>Pseudomonadati</taxon>
        <taxon>Thermodesulfobacteriota</taxon>
        <taxon>Desulfovibrionia</taxon>
        <taxon>Desulfovibrionales</taxon>
        <taxon>Desulfovibrionaceae</taxon>
        <taxon>Oleidesulfovibrio</taxon>
    </lineage>
</organism>
<dbReference type="EC" id="1.8.1.4" evidence="13"/>
<keyword evidence="8" id="KW-0547">Nucleotide-binding</keyword>
<dbReference type="PANTHER" id="PTHR43014">
    <property type="entry name" value="MERCURIC REDUCTASE"/>
    <property type="match status" value="1"/>
</dbReference>
<dbReference type="Gene3D" id="3.30.390.30">
    <property type="match status" value="1"/>
</dbReference>
<evidence type="ECO:0000259" key="11">
    <source>
        <dbReference type="Pfam" id="PF02852"/>
    </source>
</evidence>
<keyword evidence="2 10" id="KW-0285">Flavoprotein</keyword>
<dbReference type="eggNOG" id="COG1249">
    <property type="taxonomic scope" value="Bacteria"/>
</dbReference>
<dbReference type="InterPro" id="IPR012999">
    <property type="entry name" value="Pyr_OxRdtase_I_AS"/>
</dbReference>
<dbReference type="Pfam" id="PF07992">
    <property type="entry name" value="Pyr_redox_2"/>
    <property type="match status" value="1"/>
</dbReference>
<keyword evidence="14" id="KW-1185">Reference proteome</keyword>
<dbReference type="FunFam" id="3.30.390.30:FF:000001">
    <property type="entry name" value="Dihydrolipoyl dehydrogenase"/>
    <property type="match status" value="1"/>
</dbReference>
<evidence type="ECO:0000313" key="13">
    <source>
        <dbReference type="EMBL" id="ABB38262.2"/>
    </source>
</evidence>
<dbReference type="SUPFAM" id="SSF51905">
    <property type="entry name" value="FAD/NAD(P)-binding domain"/>
    <property type="match status" value="1"/>
</dbReference>
<protein>
    <submittedName>
        <fullName evidence="13">Dihydrolipoyl dehydrogenase</fullName>
        <ecNumber evidence="13">1.8.1.4</ecNumber>
    </submittedName>
</protein>
<dbReference type="STRING" id="207559.Dde_1463"/>
<dbReference type="InterPro" id="IPR004099">
    <property type="entry name" value="Pyr_nucl-diS_OxRdtase_dimer"/>
</dbReference>
<evidence type="ECO:0000256" key="8">
    <source>
        <dbReference type="PIRSR" id="PIRSR000350-3"/>
    </source>
</evidence>
<evidence type="ECO:0000256" key="9">
    <source>
        <dbReference type="PIRSR" id="PIRSR000350-4"/>
    </source>
</evidence>
<dbReference type="GO" id="GO:0003955">
    <property type="term" value="F:NAD(P)H dehydrogenase (quinone) activity"/>
    <property type="evidence" value="ECO:0007669"/>
    <property type="project" value="TreeGrafter"/>
</dbReference>
<feature type="binding site" evidence="8">
    <location>
        <position position="273"/>
    </location>
    <ligand>
        <name>NAD(+)</name>
        <dbReference type="ChEBI" id="CHEBI:57540"/>
    </ligand>
</feature>
<evidence type="ECO:0000256" key="5">
    <source>
        <dbReference type="ARBA" id="ARBA00023002"/>
    </source>
</evidence>
<sequence>MAKYDYDIIVIGGGAAGLTVTAGAAQLGVKVLLVESGHALGGDCLHYGCVPSKTLLRTAGVRHLMRHAARYGLPDAQLPPVDFAQVAQRISEVQAVIQQHDSVERFTALGAEVLFGAASFADDHTVEIRSDDSVVRATGAKIVIATGSGASVPPLEGLKESGYLTNREIFSLPVLPASLIVLGGGPVALEMAQAFRRLGTEVTVVQRSGQLLSNEDADMADIVRLRLESEGVRVLTRTEIQSIRRGADGVQVRLVHEGSEKLLSAAELLVALGRAPHVSGLTLENAGVVYSARGVGVDARMRTNVPHIYAAGDVTGRYLFTHAAGYEGGIIIANAVFRLPKKADYTNMPWCTFTDPELASVGLNERRAQAAGVDYTVRTELFSGNDRALAEGAPEGRIKMLLDPREKVLGVQICGAGAGEIINQWVAVQAGKVSLSRIAGAVYPYPTLGEISKRVAGNVMADKLFSGKVQSALCFLFRHQGKACS</sequence>
<dbReference type="HOGENOM" id="CLU_016755_1_0_7"/>
<dbReference type="Gene3D" id="3.50.50.60">
    <property type="entry name" value="FAD/NAD(P)-binding domain"/>
    <property type="match status" value="2"/>
</dbReference>
<keyword evidence="6" id="KW-1015">Disulfide bond</keyword>
<dbReference type="Pfam" id="PF02852">
    <property type="entry name" value="Pyr_redox_dim"/>
    <property type="match status" value="1"/>
</dbReference>
<evidence type="ECO:0000256" key="3">
    <source>
        <dbReference type="ARBA" id="ARBA00022827"/>
    </source>
</evidence>
<feature type="disulfide bond" description="Redox-active" evidence="9">
    <location>
        <begin position="44"/>
        <end position="49"/>
    </location>
</feature>
<feature type="binding site" evidence="8">
    <location>
        <begin position="183"/>
        <end position="190"/>
    </location>
    <ligand>
        <name>NAD(+)</name>
        <dbReference type="ChEBI" id="CHEBI:57540"/>
    </ligand>
</feature>
<evidence type="ECO:0000256" key="6">
    <source>
        <dbReference type="ARBA" id="ARBA00023157"/>
    </source>
</evidence>
<proteinExistence type="inferred from homology"/>
<comment type="similarity">
    <text evidence="1 10">Belongs to the class-I pyridine nucleotide-disulfide oxidoreductase family.</text>
</comment>
<reference evidence="13 14" key="1">
    <citation type="journal article" date="2011" name="J. Bacteriol.">
        <title>Complete genome sequence and updated annotation of Desulfovibrio alaskensis G20.</title>
        <authorList>
            <person name="Hauser L.J."/>
            <person name="Land M.L."/>
            <person name="Brown S.D."/>
            <person name="Larimer F."/>
            <person name="Keller K.L."/>
            <person name="Rapp-Giles B.J."/>
            <person name="Price M.N."/>
            <person name="Lin M."/>
            <person name="Bruce D.C."/>
            <person name="Detter J.C."/>
            <person name="Tapia R."/>
            <person name="Han C.S."/>
            <person name="Goodwin L.A."/>
            <person name="Cheng J.F."/>
            <person name="Pitluck S."/>
            <person name="Copeland A."/>
            <person name="Lucas S."/>
            <person name="Nolan M."/>
            <person name="Lapidus A.L."/>
            <person name="Palumbo A.V."/>
            <person name="Wall J.D."/>
        </authorList>
    </citation>
    <scope>NUCLEOTIDE SEQUENCE [LARGE SCALE GENOMIC DNA]</scope>
    <source>
        <strain evidence="14">ATCC BAA 1058 / DSM 17464 / G20</strain>
    </source>
</reference>
<dbReference type="PROSITE" id="PS00076">
    <property type="entry name" value="PYRIDINE_REDOX_1"/>
    <property type="match status" value="1"/>
</dbReference>
<evidence type="ECO:0000259" key="12">
    <source>
        <dbReference type="Pfam" id="PF07992"/>
    </source>
</evidence>
<dbReference type="InterPro" id="IPR036188">
    <property type="entry name" value="FAD/NAD-bd_sf"/>
</dbReference>
<dbReference type="Proteomes" id="UP000002710">
    <property type="component" value="Chromosome"/>
</dbReference>
<feature type="domain" description="FAD/NAD(P)-binding" evidence="12">
    <location>
        <begin position="6"/>
        <end position="328"/>
    </location>
</feature>
<dbReference type="GO" id="GO:0004148">
    <property type="term" value="F:dihydrolipoyl dehydrogenase (NADH) activity"/>
    <property type="evidence" value="ECO:0007669"/>
    <property type="project" value="UniProtKB-EC"/>
</dbReference>
<feature type="binding site" evidence="8">
    <location>
        <position position="313"/>
    </location>
    <ligand>
        <name>FAD</name>
        <dbReference type="ChEBI" id="CHEBI:57692"/>
    </ligand>
</feature>
<dbReference type="InterPro" id="IPR001100">
    <property type="entry name" value="Pyr_nuc-diS_OxRdtase"/>
</dbReference>
<feature type="binding site" evidence="8">
    <location>
        <position position="53"/>
    </location>
    <ligand>
        <name>FAD</name>
        <dbReference type="ChEBI" id="CHEBI:57692"/>
    </ligand>
</feature>
<feature type="domain" description="Pyridine nucleotide-disulphide oxidoreductase dimerisation" evidence="11">
    <location>
        <begin position="348"/>
        <end position="452"/>
    </location>
</feature>
<feature type="binding site" evidence="8">
    <location>
        <begin position="146"/>
        <end position="148"/>
    </location>
    <ligand>
        <name>FAD</name>
        <dbReference type="ChEBI" id="CHEBI:57692"/>
    </ligand>
</feature>
<dbReference type="KEGG" id="dde:Dde_1463"/>
<evidence type="ECO:0000256" key="2">
    <source>
        <dbReference type="ARBA" id="ARBA00022630"/>
    </source>
</evidence>
<keyword evidence="3 8" id="KW-0274">FAD</keyword>
<keyword evidence="5 10" id="KW-0560">Oxidoreductase</keyword>
<evidence type="ECO:0000256" key="7">
    <source>
        <dbReference type="ARBA" id="ARBA00023284"/>
    </source>
</evidence>
<evidence type="ECO:0000256" key="4">
    <source>
        <dbReference type="ARBA" id="ARBA00022857"/>
    </source>
</evidence>
<keyword evidence="7 10" id="KW-0676">Redox-active center</keyword>
<dbReference type="GO" id="GO:0050660">
    <property type="term" value="F:flavin adenine dinucleotide binding"/>
    <property type="evidence" value="ECO:0007669"/>
    <property type="project" value="TreeGrafter"/>
</dbReference>
<dbReference type="InterPro" id="IPR016156">
    <property type="entry name" value="FAD/NAD-linked_Rdtase_dimer_sf"/>
</dbReference>
<dbReference type="EMBL" id="CP000112">
    <property type="protein sequence ID" value="ABB38262.2"/>
    <property type="molecule type" value="Genomic_DNA"/>
</dbReference>
<evidence type="ECO:0000256" key="1">
    <source>
        <dbReference type="ARBA" id="ARBA00007532"/>
    </source>
</evidence>
<gene>
    <name evidence="13" type="ordered locus">Dde_1463</name>
</gene>
<dbReference type="SUPFAM" id="SSF55424">
    <property type="entry name" value="FAD/NAD-linked reductases, dimerisation (C-terminal) domain"/>
    <property type="match status" value="1"/>
</dbReference>
<name>Q311Y4_OLEA2</name>